<protein>
    <submittedName>
        <fullName evidence="1">C-terminal domain of CHU protein family protein</fullName>
    </submittedName>
</protein>
<accession>A0A1I2C553</accession>
<dbReference type="AlphaFoldDB" id="A0A1I2C553"/>
<organism evidence="1 2">
    <name type="scientific">Sunxiuqinia elliptica</name>
    <dbReference type="NCBI Taxonomy" id="655355"/>
    <lineage>
        <taxon>Bacteria</taxon>
        <taxon>Pseudomonadati</taxon>
        <taxon>Bacteroidota</taxon>
        <taxon>Bacteroidia</taxon>
        <taxon>Marinilabiliales</taxon>
        <taxon>Prolixibacteraceae</taxon>
        <taxon>Sunxiuqinia</taxon>
    </lineage>
</organism>
<dbReference type="RefSeq" id="WP_093918318.1">
    <property type="nucleotide sequence ID" value="NZ_FONW01000001.1"/>
</dbReference>
<name>A0A1I2C553_9BACT</name>
<sequence>MRWLCIILFSAFGVLGIKTSVFAKDGGFEDEKGAVLIQGVSCFIEGDASVCFNGDLNIPEGAKLTNQGTIWFSNSNQANVVFAVDNLGSGKLVFSGIADLELQTTGTQIGSLAMKQKAGGVYLNGQLELSESLALQDGVLHVDEGGIVKVNNDSPDAISFSNAIGACSFVNGTLARKILPEETYWFPVGSDDCFHPFFISQADRELFVDVAFDADLLAGGGRFPENQDIRSVEPGGWRVKNEEPLDVRYFAGASLLDEQQRPLSFDNYALLYAPPEDFLFSNYTMDVDAWRTSDFYLQSRKPMKEGFFGIARESDLKLVNFILVNGTSKTIFEVPNIAEYDRIKLQVFNRWGAMVFESHNYQNDMDVREYPQGSYYYEMTLWTGSSSSVIRNVIEIKVGQ</sequence>
<dbReference type="EMBL" id="FONW01000001">
    <property type="protein sequence ID" value="SFE62750.1"/>
    <property type="molecule type" value="Genomic_DNA"/>
</dbReference>
<evidence type="ECO:0000313" key="1">
    <source>
        <dbReference type="EMBL" id="SFE62750.1"/>
    </source>
</evidence>
<dbReference type="STRING" id="655355.SAMN05216283_101592"/>
<keyword evidence="2" id="KW-1185">Reference proteome</keyword>
<dbReference type="Pfam" id="PF13585">
    <property type="entry name" value="CHU_C"/>
    <property type="match status" value="1"/>
</dbReference>
<proteinExistence type="predicted"/>
<evidence type="ECO:0000313" key="2">
    <source>
        <dbReference type="Proteomes" id="UP000198964"/>
    </source>
</evidence>
<reference evidence="1 2" key="1">
    <citation type="submission" date="2016-10" db="EMBL/GenBank/DDBJ databases">
        <authorList>
            <person name="de Groot N.N."/>
        </authorList>
    </citation>
    <scope>NUCLEOTIDE SEQUENCE [LARGE SCALE GENOMIC DNA]</scope>
    <source>
        <strain evidence="1 2">CGMCC 1.9156</strain>
    </source>
</reference>
<dbReference type="Proteomes" id="UP000198964">
    <property type="component" value="Unassembled WGS sequence"/>
</dbReference>
<gene>
    <name evidence="1" type="ORF">SAMN05216283_101592</name>
</gene>